<dbReference type="Pfam" id="PF00117">
    <property type="entry name" value="GATase"/>
    <property type="match status" value="1"/>
</dbReference>
<dbReference type="GO" id="GO:0097268">
    <property type="term" value="C:cytoophidium"/>
    <property type="evidence" value="ECO:0007669"/>
    <property type="project" value="Ensembl"/>
</dbReference>
<dbReference type="GO" id="GO:0005524">
    <property type="term" value="F:ATP binding"/>
    <property type="evidence" value="ECO:0007669"/>
    <property type="project" value="UniProtKB-KW"/>
</dbReference>
<evidence type="ECO:0000256" key="8">
    <source>
        <dbReference type="ARBA" id="ARBA00047781"/>
    </source>
</evidence>
<evidence type="ECO:0000256" key="6">
    <source>
        <dbReference type="ARBA" id="ARBA00022962"/>
    </source>
</evidence>
<evidence type="ECO:0000313" key="13">
    <source>
        <dbReference type="Proteomes" id="UP000694391"/>
    </source>
</evidence>
<dbReference type="InterPro" id="IPR017456">
    <property type="entry name" value="CTP_synthase_N"/>
</dbReference>
<keyword evidence="7 9" id="KW-0665">Pyrimidine biosynthesis</keyword>
<gene>
    <name evidence="12" type="primary">CTPS1</name>
</gene>
<dbReference type="EC" id="6.3.4.2" evidence="9"/>
<dbReference type="GO" id="GO:1902340">
    <property type="term" value="P:negative regulation of chromosome condensation"/>
    <property type="evidence" value="ECO:0007669"/>
    <property type="project" value="Ensembl"/>
</dbReference>
<dbReference type="GO" id="GO:0140861">
    <property type="term" value="P:DNA repair-dependent chromatin remodeling"/>
    <property type="evidence" value="ECO:0007669"/>
    <property type="project" value="Ensembl"/>
</dbReference>
<dbReference type="GO" id="GO:0042100">
    <property type="term" value="P:B cell proliferation"/>
    <property type="evidence" value="ECO:0007669"/>
    <property type="project" value="Ensembl"/>
</dbReference>
<dbReference type="GO" id="GO:0044210">
    <property type="term" value="P:'de novo' CTP biosynthetic process"/>
    <property type="evidence" value="ECO:0007669"/>
    <property type="project" value="UniProtKB-UniRule"/>
</dbReference>
<reference evidence="12" key="1">
    <citation type="submission" date="2025-08" db="UniProtKB">
        <authorList>
            <consortium name="Ensembl"/>
        </authorList>
    </citation>
    <scope>IDENTIFICATION</scope>
</reference>
<evidence type="ECO:0000256" key="7">
    <source>
        <dbReference type="ARBA" id="ARBA00022975"/>
    </source>
</evidence>
<dbReference type="SUPFAM" id="SSF52540">
    <property type="entry name" value="P-loop containing nucleoside triphosphate hydrolases"/>
    <property type="match status" value="1"/>
</dbReference>
<dbReference type="Proteomes" id="UP000694391">
    <property type="component" value="Unplaced"/>
</dbReference>
<keyword evidence="5 9" id="KW-0067">ATP-binding</keyword>
<keyword evidence="4 9" id="KW-0547">Nucleotide-binding</keyword>
<comment type="function">
    <text evidence="9">Catalyzes the ATP-dependent amination of UTP to CTP with either L-glutamine or ammonia as the source of nitrogen.</text>
</comment>
<dbReference type="Gene3D" id="3.40.50.300">
    <property type="entry name" value="P-loop containing nucleotide triphosphate hydrolases"/>
    <property type="match status" value="1"/>
</dbReference>
<dbReference type="GO" id="GO:0003883">
    <property type="term" value="F:CTP synthase activity"/>
    <property type="evidence" value="ECO:0007669"/>
    <property type="project" value="UniProtKB-UniRule"/>
</dbReference>
<dbReference type="AlphaFoldDB" id="A0A8C0JQ27"/>
<dbReference type="InterPro" id="IPR027417">
    <property type="entry name" value="P-loop_NTPase"/>
</dbReference>
<comment type="similarity">
    <text evidence="2 9">Belongs to the CTP synthase family.</text>
</comment>
<dbReference type="FunFam" id="3.40.50.300:FF:000207">
    <property type="entry name" value="CTP synthase"/>
    <property type="match status" value="1"/>
</dbReference>
<dbReference type="CDD" id="cd03113">
    <property type="entry name" value="CTPS_N"/>
    <property type="match status" value="1"/>
</dbReference>
<name>A0A8C0JQ27_CANLU</name>
<dbReference type="Pfam" id="PF06418">
    <property type="entry name" value="CTP_synth_N"/>
    <property type="match status" value="1"/>
</dbReference>
<dbReference type="PROSITE" id="PS51273">
    <property type="entry name" value="GATASE_TYPE_1"/>
    <property type="match status" value="1"/>
</dbReference>
<proteinExistence type="inferred from homology"/>
<sequence>MKYILVTGGVISGIGKGIIASSIGTILKSCGLHVTSIKIDPYINIDAGTFSPYEHGEVFVLDDGGEVDLDLGNYERFLDIRLTKDNNLTTGKIYQYVINKERKGDYLGKTVQVVPHITDAIQEWVMRQALIPVDEDGLEPQVCVIELGGTVGDIESMPFIEAFRQFQFKVKRENFCNIHVSLVPQPSSTGEQKTKPTQNSVRELRGLGLSPDLVVCRCSNPLDTSVKEKISMFCHVEPEQVICVHDVSSIYRVPLLLEEQGVVDYFLRRLDLPIERQPRKMLMKWKEMADRYDRLLETCSIALVGKYTKFSDSYASVIKALEHSALAINHKLEIKYIDSTDLEPSTLQEEPVRYHEAWQKLCSAHGVLVPGGFGVRGTEGKIQAIAWARKQKKPFLGVCLGMQLAVVEFSRNVLGWQDANSTEFDPKTNHPVVIDMPEHNPGQMGGTMRLGKRRTLFQTKNSVMRKLYGDPDYLEERHRHRFEVNPVLKKCLEEQGLKFVGQDVGGERMEIVELEDHPFFVGVQYHPEFLSRPIKPSPPYFGLLLASVGRLPHYLQKGCRLSPRCGHSSLVCRGPRLVAAGVLSSLGSLGCLCAARPSPGLWDRRCWEHPGVPFPLAATAPPRRVSCPTATFIWAQLLLTLSWWLEFQE</sequence>
<dbReference type="UniPathway" id="UPA00159">
    <property type="reaction ID" value="UER00277"/>
</dbReference>
<dbReference type="GO" id="GO:0042802">
    <property type="term" value="F:identical protein binding"/>
    <property type="evidence" value="ECO:0007669"/>
    <property type="project" value="Ensembl"/>
</dbReference>
<evidence type="ECO:0000259" key="11">
    <source>
        <dbReference type="Pfam" id="PF06418"/>
    </source>
</evidence>
<dbReference type="GO" id="GO:0000785">
    <property type="term" value="C:chromatin"/>
    <property type="evidence" value="ECO:0007669"/>
    <property type="project" value="Ensembl"/>
</dbReference>
<protein>
    <recommendedName>
        <fullName evidence="9">CTP synthase</fullName>
        <ecNumber evidence="9">6.3.4.2</ecNumber>
    </recommendedName>
    <alternativeName>
        <fullName evidence="9">UTP--ammonia ligase</fullName>
    </alternativeName>
</protein>
<dbReference type="InterPro" id="IPR033828">
    <property type="entry name" value="GATase1_CTP_Synthase"/>
</dbReference>
<dbReference type="FunFam" id="3.40.50.880:FF:000005">
    <property type="entry name" value="CTP synthase"/>
    <property type="match status" value="1"/>
</dbReference>
<keyword evidence="6 9" id="KW-0315">Glutamine amidotransferase</keyword>
<organism evidence="12 13">
    <name type="scientific">Canis lupus dingo</name>
    <name type="common">dingo</name>
    <dbReference type="NCBI Taxonomy" id="286419"/>
    <lineage>
        <taxon>Eukaryota</taxon>
        <taxon>Metazoa</taxon>
        <taxon>Chordata</taxon>
        <taxon>Craniata</taxon>
        <taxon>Vertebrata</taxon>
        <taxon>Euteleostomi</taxon>
        <taxon>Mammalia</taxon>
        <taxon>Eutheria</taxon>
        <taxon>Laurasiatheria</taxon>
        <taxon>Carnivora</taxon>
        <taxon>Caniformia</taxon>
        <taxon>Canidae</taxon>
        <taxon>Canis</taxon>
    </lineage>
</organism>
<dbReference type="CDD" id="cd01746">
    <property type="entry name" value="GATase1_CTP_Synthase"/>
    <property type="match status" value="1"/>
</dbReference>
<evidence type="ECO:0000259" key="10">
    <source>
        <dbReference type="Pfam" id="PF00117"/>
    </source>
</evidence>
<evidence type="ECO:0000256" key="3">
    <source>
        <dbReference type="ARBA" id="ARBA00022598"/>
    </source>
</evidence>
<dbReference type="NCBIfam" id="TIGR00337">
    <property type="entry name" value="PyrG"/>
    <property type="match status" value="1"/>
</dbReference>
<dbReference type="NCBIfam" id="NF003792">
    <property type="entry name" value="PRK05380.1"/>
    <property type="match status" value="1"/>
</dbReference>
<keyword evidence="3 9" id="KW-0436">Ligase</keyword>
<keyword evidence="13" id="KW-1185">Reference proteome</keyword>
<reference evidence="12" key="2">
    <citation type="submission" date="2025-09" db="UniProtKB">
        <authorList>
            <consortium name="Ensembl"/>
        </authorList>
    </citation>
    <scope>IDENTIFICATION</scope>
</reference>
<dbReference type="GO" id="GO:0160264">
    <property type="term" value="F:histone H1N76/N77 asparagine deamidase activity"/>
    <property type="evidence" value="ECO:0007669"/>
    <property type="project" value="Ensembl"/>
</dbReference>
<evidence type="ECO:0000313" key="12">
    <source>
        <dbReference type="Ensembl" id="ENSCAFP00020003975.1"/>
    </source>
</evidence>
<accession>A0A8C0JQ27</accession>
<evidence type="ECO:0000256" key="2">
    <source>
        <dbReference type="ARBA" id="ARBA00007533"/>
    </source>
</evidence>
<dbReference type="Ensembl" id="ENSCAFT00020004604.1">
    <property type="protein sequence ID" value="ENSCAFP00020003975.1"/>
    <property type="gene ID" value="ENSCAFG00020003062.1"/>
</dbReference>
<dbReference type="SUPFAM" id="SSF52317">
    <property type="entry name" value="Class I glutamine amidotransferase-like"/>
    <property type="match status" value="1"/>
</dbReference>
<dbReference type="GO" id="GO:0019856">
    <property type="term" value="P:pyrimidine nucleobase biosynthetic process"/>
    <property type="evidence" value="ECO:0007669"/>
    <property type="project" value="TreeGrafter"/>
</dbReference>
<dbReference type="GO" id="GO:0032480">
    <property type="term" value="P:negative regulation of type I interferon production"/>
    <property type="evidence" value="ECO:0007669"/>
    <property type="project" value="Ensembl"/>
</dbReference>
<dbReference type="PANTHER" id="PTHR11550:SF8">
    <property type="entry name" value="CTP SYNTHASE 1"/>
    <property type="match status" value="1"/>
</dbReference>
<dbReference type="HAMAP" id="MF_01227">
    <property type="entry name" value="PyrG"/>
    <property type="match status" value="1"/>
</dbReference>
<evidence type="ECO:0000256" key="5">
    <source>
        <dbReference type="ARBA" id="ARBA00022840"/>
    </source>
</evidence>
<dbReference type="GO" id="GO:0005634">
    <property type="term" value="C:nucleus"/>
    <property type="evidence" value="ECO:0007669"/>
    <property type="project" value="Ensembl"/>
</dbReference>
<comment type="catalytic activity">
    <reaction evidence="8 9">
        <text>UTP + L-glutamine + ATP + H2O = CTP + L-glutamate + ADP + phosphate + 2 H(+)</text>
        <dbReference type="Rhea" id="RHEA:26426"/>
        <dbReference type="ChEBI" id="CHEBI:15377"/>
        <dbReference type="ChEBI" id="CHEBI:15378"/>
        <dbReference type="ChEBI" id="CHEBI:29985"/>
        <dbReference type="ChEBI" id="CHEBI:30616"/>
        <dbReference type="ChEBI" id="CHEBI:37563"/>
        <dbReference type="ChEBI" id="CHEBI:43474"/>
        <dbReference type="ChEBI" id="CHEBI:46398"/>
        <dbReference type="ChEBI" id="CHEBI:58359"/>
        <dbReference type="ChEBI" id="CHEBI:456216"/>
        <dbReference type="EC" id="6.3.4.2"/>
    </reaction>
</comment>
<dbReference type="GO" id="GO:0042098">
    <property type="term" value="P:T cell proliferation"/>
    <property type="evidence" value="ECO:0007669"/>
    <property type="project" value="Ensembl"/>
</dbReference>
<dbReference type="GeneTree" id="ENSGT00910000144179"/>
<dbReference type="InterPro" id="IPR017926">
    <property type="entry name" value="GATASE"/>
</dbReference>
<evidence type="ECO:0000256" key="9">
    <source>
        <dbReference type="RuleBase" id="RU810713"/>
    </source>
</evidence>
<dbReference type="PANTHER" id="PTHR11550">
    <property type="entry name" value="CTP SYNTHASE"/>
    <property type="match status" value="1"/>
</dbReference>
<dbReference type="InterPro" id="IPR004468">
    <property type="entry name" value="CTP_synthase"/>
</dbReference>
<dbReference type="InterPro" id="IPR029062">
    <property type="entry name" value="Class_I_gatase-like"/>
</dbReference>
<feature type="domain" description="CTP synthase N-terminal" evidence="11">
    <location>
        <begin position="2"/>
        <end position="272"/>
    </location>
</feature>
<evidence type="ECO:0000256" key="1">
    <source>
        <dbReference type="ARBA" id="ARBA00005171"/>
    </source>
</evidence>
<evidence type="ECO:0000256" key="4">
    <source>
        <dbReference type="ARBA" id="ARBA00022741"/>
    </source>
</evidence>
<dbReference type="Gene3D" id="3.40.50.880">
    <property type="match status" value="1"/>
</dbReference>
<feature type="domain" description="Glutamine amidotransferase" evidence="10">
    <location>
        <begin position="311"/>
        <end position="538"/>
    </location>
</feature>
<comment type="pathway">
    <text evidence="1 9">Pyrimidine metabolism; CTP biosynthesis via de novo pathway; CTP from UDP: step 2/2.</text>
</comment>
<dbReference type="GO" id="GO:0005737">
    <property type="term" value="C:cytoplasm"/>
    <property type="evidence" value="ECO:0007669"/>
    <property type="project" value="Ensembl"/>
</dbReference>